<feature type="signal peptide" evidence="1">
    <location>
        <begin position="1"/>
        <end position="19"/>
    </location>
</feature>
<gene>
    <name evidence="2" type="ORF">J108_15480</name>
</gene>
<dbReference type="EMBL" id="ATFQ01000023">
    <property type="protein sequence ID" value="EPQ22673.1"/>
    <property type="molecule type" value="Genomic_DNA"/>
</dbReference>
<evidence type="ECO:0000313" key="3">
    <source>
        <dbReference type="Proteomes" id="UP000014969"/>
    </source>
</evidence>
<accession>A0A829HVP4</accession>
<comment type="caution">
    <text evidence="2">The sequence shown here is derived from an EMBL/GenBank/DDBJ whole genome shotgun (WGS) entry which is preliminary data.</text>
</comment>
<proteinExistence type="predicted"/>
<dbReference type="AlphaFoldDB" id="A0A829HVP4"/>
<keyword evidence="1" id="KW-0732">Signal</keyword>
<organism evidence="2 3">
    <name type="scientific">Mycobacteroides abscessus subsp. bolletii CRM-0020</name>
    <dbReference type="NCBI Taxonomy" id="1306401"/>
    <lineage>
        <taxon>Bacteria</taxon>
        <taxon>Bacillati</taxon>
        <taxon>Actinomycetota</taxon>
        <taxon>Actinomycetes</taxon>
        <taxon>Mycobacteriales</taxon>
        <taxon>Mycobacteriaceae</taxon>
        <taxon>Mycobacteroides</taxon>
        <taxon>Mycobacteroides abscessus</taxon>
    </lineage>
</organism>
<sequence>MSLLVPAIAAITTAAVVLASPVGADPDPFVPDRNAD</sequence>
<evidence type="ECO:0000256" key="1">
    <source>
        <dbReference type="SAM" id="SignalP"/>
    </source>
</evidence>
<evidence type="ECO:0000313" key="2">
    <source>
        <dbReference type="EMBL" id="EPQ22673.1"/>
    </source>
</evidence>
<protein>
    <submittedName>
        <fullName evidence="2">Uncharacterized protein</fullName>
    </submittedName>
</protein>
<feature type="chain" id="PRO_5038919555" evidence="1">
    <location>
        <begin position="20"/>
        <end position="36"/>
    </location>
</feature>
<name>A0A829HVP4_9MYCO</name>
<dbReference type="Proteomes" id="UP000014969">
    <property type="component" value="Unassembled WGS sequence"/>
</dbReference>
<reference evidence="2 3" key="1">
    <citation type="journal article" date="2013" name="Genome Announc.">
        <title>Genome Sequence of an Epidemic Isolate of Mycobacterium abscessus subsp. bolletii from Rio de Janeiro, Brazil.</title>
        <authorList>
            <person name="Davidson R.M."/>
            <person name="Reynolds P.R."/>
            <person name="Farias-Hesson E."/>
            <person name="Duarte R.S."/>
            <person name="Jackson M."/>
            <person name="Strong M."/>
        </authorList>
    </citation>
    <scope>NUCLEOTIDE SEQUENCE [LARGE SCALE GENOMIC DNA]</scope>
    <source>
        <strain evidence="2 3">CRM-0020</strain>
    </source>
</reference>